<feature type="region of interest" description="Disordered" evidence="1">
    <location>
        <begin position="60"/>
        <end position="103"/>
    </location>
</feature>
<dbReference type="HOGENOM" id="CLU_2267851_0_0_1"/>
<proteinExistence type="predicted"/>
<protein>
    <recommendedName>
        <fullName evidence="2">DUF1263 domain-containing protein</fullName>
    </recommendedName>
</protein>
<evidence type="ECO:0000313" key="3">
    <source>
        <dbReference type="EnsemblPlants" id="OBART01G13260.1"/>
    </source>
</evidence>
<dbReference type="AlphaFoldDB" id="A0A0D3EN39"/>
<dbReference type="Proteomes" id="UP000026960">
    <property type="component" value="Chromosome 1"/>
</dbReference>
<dbReference type="Gramene" id="OBART01G13260.1">
    <property type="protein sequence ID" value="OBART01G13260.1"/>
    <property type="gene ID" value="OBART01G13260"/>
</dbReference>
<accession>A0A0D3EN39</accession>
<organism evidence="3">
    <name type="scientific">Oryza barthii</name>
    <dbReference type="NCBI Taxonomy" id="65489"/>
    <lineage>
        <taxon>Eukaryota</taxon>
        <taxon>Viridiplantae</taxon>
        <taxon>Streptophyta</taxon>
        <taxon>Embryophyta</taxon>
        <taxon>Tracheophyta</taxon>
        <taxon>Spermatophyta</taxon>
        <taxon>Magnoliopsida</taxon>
        <taxon>Liliopsida</taxon>
        <taxon>Poales</taxon>
        <taxon>Poaceae</taxon>
        <taxon>BOP clade</taxon>
        <taxon>Oryzoideae</taxon>
        <taxon>Oryzeae</taxon>
        <taxon>Oryzinae</taxon>
        <taxon>Oryza</taxon>
    </lineage>
</organism>
<evidence type="ECO:0000313" key="4">
    <source>
        <dbReference type="Proteomes" id="UP000026960"/>
    </source>
</evidence>
<reference evidence="3" key="2">
    <citation type="submission" date="2015-03" db="UniProtKB">
        <authorList>
            <consortium name="EnsemblPlants"/>
        </authorList>
    </citation>
    <scope>IDENTIFICATION</scope>
</reference>
<evidence type="ECO:0000256" key="1">
    <source>
        <dbReference type="SAM" id="MobiDB-lite"/>
    </source>
</evidence>
<dbReference type="Pfam" id="PF06882">
    <property type="entry name" value="DUF1263"/>
    <property type="match status" value="1"/>
</dbReference>
<sequence>MGVQLSVQSNATGDRPVIDRSFLSAMHQSHTPRVCPYRIKCGKGQLGRCVSLKKARLGLSLPAHSPRQMADKRGPRGKTAQGPRDMTWHPEPSGQDGTRARWV</sequence>
<reference evidence="3" key="1">
    <citation type="journal article" date="2009" name="Rice">
        <title>De Novo Next Generation Sequencing of Plant Genomes.</title>
        <authorList>
            <person name="Rounsley S."/>
            <person name="Marri P.R."/>
            <person name="Yu Y."/>
            <person name="He R."/>
            <person name="Sisneros N."/>
            <person name="Goicoechea J.L."/>
            <person name="Lee S.J."/>
            <person name="Angelova A."/>
            <person name="Kudrna D."/>
            <person name="Luo M."/>
            <person name="Affourtit J."/>
            <person name="Desany B."/>
            <person name="Knight J."/>
            <person name="Niazi F."/>
            <person name="Egholm M."/>
            <person name="Wing R.A."/>
        </authorList>
    </citation>
    <scope>NUCLEOTIDE SEQUENCE [LARGE SCALE GENOMIC DNA]</scope>
    <source>
        <strain evidence="3">cv. IRGC 105608</strain>
    </source>
</reference>
<evidence type="ECO:0000259" key="2">
    <source>
        <dbReference type="Pfam" id="PF06882"/>
    </source>
</evidence>
<keyword evidence="4" id="KW-1185">Reference proteome</keyword>
<feature type="domain" description="DUF1263" evidence="2">
    <location>
        <begin position="1"/>
        <end position="46"/>
    </location>
</feature>
<dbReference type="EnsemblPlants" id="OBART01G13260.1">
    <property type="protein sequence ID" value="OBART01G13260.1"/>
    <property type="gene ID" value="OBART01G13260"/>
</dbReference>
<name>A0A0D3EN39_9ORYZ</name>
<dbReference type="InterPro" id="IPR010685">
    <property type="entry name" value="DUF1263"/>
</dbReference>
<dbReference type="PaxDb" id="65489-OBART01G13260.1"/>